<comment type="caution">
    <text evidence="1">The sequence shown here is derived from an EMBL/GenBank/DDBJ whole genome shotgun (WGS) entry which is preliminary data.</text>
</comment>
<evidence type="ECO:0000313" key="2">
    <source>
        <dbReference type="Proteomes" id="UP001447188"/>
    </source>
</evidence>
<evidence type="ECO:0000313" key="1">
    <source>
        <dbReference type="EMBL" id="KAL0636409.1"/>
    </source>
</evidence>
<accession>A0ABR3GKE9</accession>
<organism evidence="1 2">
    <name type="scientific">Discina gigas</name>
    <dbReference type="NCBI Taxonomy" id="1032678"/>
    <lineage>
        <taxon>Eukaryota</taxon>
        <taxon>Fungi</taxon>
        <taxon>Dikarya</taxon>
        <taxon>Ascomycota</taxon>
        <taxon>Pezizomycotina</taxon>
        <taxon>Pezizomycetes</taxon>
        <taxon>Pezizales</taxon>
        <taxon>Discinaceae</taxon>
        <taxon>Discina</taxon>
    </lineage>
</organism>
<name>A0ABR3GKE9_9PEZI</name>
<keyword evidence="2" id="KW-1185">Reference proteome</keyword>
<dbReference type="EMBL" id="JBBBZM010000051">
    <property type="protein sequence ID" value="KAL0636409.1"/>
    <property type="molecule type" value="Genomic_DNA"/>
</dbReference>
<proteinExistence type="predicted"/>
<reference evidence="1 2" key="1">
    <citation type="submission" date="2024-02" db="EMBL/GenBank/DDBJ databases">
        <title>Discinaceae phylogenomics.</title>
        <authorList>
            <person name="Dirks A.C."/>
            <person name="James T.Y."/>
        </authorList>
    </citation>
    <scope>NUCLEOTIDE SEQUENCE [LARGE SCALE GENOMIC DNA]</scope>
    <source>
        <strain evidence="1 2">ACD0624</strain>
    </source>
</reference>
<protein>
    <submittedName>
        <fullName evidence="1">Uncharacterized protein</fullName>
    </submittedName>
</protein>
<sequence>MTDVLACRRTGLDTPLDTVAGSIFWVYTLPMTASTAIRDIHCVKNGQEFCPARPTGALCAPVGRGLRITRTAG</sequence>
<gene>
    <name evidence="1" type="ORF">Q9L58_004659</name>
</gene>
<dbReference type="Proteomes" id="UP001447188">
    <property type="component" value="Unassembled WGS sequence"/>
</dbReference>